<evidence type="ECO:0000313" key="2">
    <source>
        <dbReference type="Proteomes" id="UP000324897"/>
    </source>
</evidence>
<proteinExistence type="predicted"/>
<protein>
    <submittedName>
        <fullName evidence="1">Uncharacterized protein</fullName>
    </submittedName>
</protein>
<dbReference type="EMBL" id="RWGY01000130">
    <property type="protein sequence ID" value="TVU03903.1"/>
    <property type="molecule type" value="Genomic_DNA"/>
</dbReference>
<comment type="caution">
    <text evidence="1">The sequence shown here is derived from an EMBL/GenBank/DDBJ whole genome shotgun (WGS) entry which is preliminary data.</text>
</comment>
<gene>
    <name evidence="1" type="ORF">EJB05_50552</name>
</gene>
<evidence type="ECO:0000313" key="1">
    <source>
        <dbReference type="EMBL" id="TVU03903.1"/>
    </source>
</evidence>
<dbReference type="AlphaFoldDB" id="A0A5J9SY20"/>
<dbReference type="Proteomes" id="UP000324897">
    <property type="component" value="Unassembled WGS sequence"/>
</dbReference>
<name>A0A5J9SY20_9POAL</name>
<dbReference type="Gramene" id="TVU03903">
    <property type="protein sequence ID" value="TVU03903"/>
    <property type="gene ID" value="EJB05_50552"/>
</dbReference>
<keyword evidence="2" id="KW-1185">Reference proteome</keyword>
<feature type="non-terminal residue" evidence="1">
    <location>
        <position position="1"/>
    </location>
</feature>
<sequence length="74" mass="7988">MVNIALAILANTAIQRNLARRGKGEGMLRKERWPCSAIEDMSQGREESVLCMNLSSACGHRATDSPGLSNTGIE</sequence>
<reference evidence="1 2" key="1">
    <citation type="journal article" date="2019" name="Sci. Rep.">
        <title>A high-quality genome of Eragrostis curvula grass provides insights into Poaceae evolution and supports new strategies to enhance forage quality.</title>
        <authorList>
            <person name="Carballo J."/>
            <person name="Santos B.A.C.M."/>
            <person name="Zappacosta D."/>
            <person name="Garbus I."/>
            <person name="Selva J.P."/>
            <person name="Gallo C.A."/>
            <person name="Diaz A."/>
            <person name="Albertini E."/>
            <person name="Caccamo M."/>
            <person name="Echenique V."/>
        </authorList>
    </citation>
    <scope>NUCLEOTIDE SEQUENCE [LARGE SCALE GENOMIC DNA]</scope>
    <source>
        <strain evidence="2">cv. Victoria</strain>
        <tissue evidence="1">Leaf</tissue>
    </source>
</reference>
<accession>A0A5J9SY20</accession>
<organism evidence="1 2">
    <name type="scientific">Eragrostis curvula</name>
    <name type="common">weeping love grass</name>
    <dbReference type="NCBI Taxonomy" id="38414"/>
    <lineage>
        <taxon>Eukaryota</taxon>
        <taxon>Viridiplantae</taxon>
        <taxon>Streptophyta</taxon>
        <taxon>Embryophyta</taxon>
        <taxon>Tracheophyta</taxon>
        <taxon>Spermatophyta</taxon>
        <taxon>Magnoliopsida</taxon>
        <taxon>Liliopsida</taxon>
        <taxon>Poales</taxon>
        <taxon>Poaceae</taxon>
        <taxon>PACMAD clade</taxon>
        <taxon>Chloridoideae</taxon>
        <taxon>Eragrostideae</taxon>
        <taxon>Eragrostidinae</taxon>
        <taxon>Eragrostis</taxon>
    </lineage>
</organism>